<comment type="caution">
    <text evidence="1">The sequence shown here is derived from an EMBL/GenBank/DDBJ whole genome shotgun (WGS) entry which is preliminary data.</text>
</comment>
<dbReference type="Pfam" id="PF08856">
    <property type="entry name" value="DUF1826"/>
    <property type="match status" value="1"/>
</dbReference>
<dbReference type="RefSeq" id="WP_271887432.1">
    <property type="nucleotide sequence ID" value="NZ_JAQBIE010000002.1"/>
</dbReference>
<evidence type="ECO:0000313" key="1">
    <source>
        <dbReference type="EMBL" id="MDB6176297.1"/>
    </source>
</evidence>
<keyword evidence="2" id="KW-1185">Reference proteome</keyword>
<dbReference type="InterPro" id="IPR014955">
    <property type="entry name" value="DUF1826"/>
</dbReference>
<dbReference type="EMBL" id="JAQBIE010000002">
    <property type="protein sequence ID" value="MDB6176297.1"/>
    <property type="molecule type" value="Genomic_DNA"/>
</dbReference>
<dbReference type="Proteomes" id="UP001165641">
    <property type="component" value="Unassembled WGS sequence"/>
</dbReference>
<proteinExistence type="predicted"/>
<organism evidence="1 2">
    <name type="scientific">Paracoccus onchidii</name>
    <dbReference type="NCBI Taxonomy" id="3017813"/>
    <lineage>
        <taxon>Bacteria</taxon>
        <taxon>Pseudomonadati</taxon>
        <taxon>Pseudomonadota</taxon>
        <taxon>Alphaproteobacteria</taxon>
        <taxon>Rhodobacterales</taxon>
        <taxon>Paracoccaceae</taxon>
        <taxon>Paracoccus</taxon>
    </lineage>
</organism>
<accession>A0ABT4ZAX7</accession>
<sequence>MTDRHAMTAEPETITSGNCQEALQHIGDADCDVAIWRRRPGPGFLPWLAGLPAVNLPDLRAVVGVGDVHDCVLAELERVGIADASGACTFARDIADLAGLCADLTRSRLLRLRLQPVTTDSCRRFHIDRVYARMLCTYRGDGTQFGYHPEGGAAHQMGVADVALLRGALWPAPEQPRTLHRSPPIGDSGQVRLLLVLDPEFADDHPDEHRGTLR</sequence>
<protein>
    <submittedName>
        <fullName evidence="1">DUF1826 domain-containing protein</fullName>
    </submittedName>
</protein>
<evidence type="ECO:0000313" key="2">
    <source>
        <dbReference type="Proteomes" id="UP001165641"/>
    </source>
</evidence>
<name>A0ABT4ZAX7_9RHOB</name>
<reference evidence="1" key="1">
    <citation type="submission" date="2022-12" db="EMBL/GenBank/DDBJ databases">
        <title>Paracoccus onchidii sp. nov., isolated from a marine invertebrate from the South China Sea.</title>
        <authorList>
            <person name="Xu S."/>
            <person name="Liu Z."/>
            <person name="Xu Y."/>
        </authorList>
    </citation>
    <scope>NUCLEOTIDE SEQUENCE</scope>
    <source>
        <strain evidence="1">Z330</strain>
    </source>
</reference>
<gene>
    <name evidence="1" type="ORF">PAF17_02110</name>
</gene>